<evidence type="ECO:0008006" key="3">
    <source>
        <dbReference type="Google" id="ProtNLM"/>
    </source>
</evidence>
<dbReference type="EMBL" id="KE504134">
    <property type="protein sequence ID" value="EPT02694.1"/>
    <property type="molecule type" value="Genomic_DNA"/>
</dbReference>
<dbReference type="InParanoid" id="S8EHI3"/>
<organism evidence="1 2">
    <name type="scientific">Fomitopsis schrenkii</name>
    <name type="common">Brown rot fungus</name>
    <dbReference type="NCBI Taxonomy" id="2126942"/>
    <lineage>
        <taxon>Eukaryota</taxon>
        <taxon>Fungi</taxon>
        <taxon>Dikarya</taxon>
        <taxon>Basidiomycota</taxon>
        <taxon>Agaricomycotina</taxon>
        <taxon>Agaricomycetes</taxon>
        <taxon>Polyporales</taxon>
        <taxon>Fomitopsis</taxon>
    </lineage>
</organism>
<dbReference type="HOGENOM" id="CLU_924476_0_0_1"/>
<gene>
    <name evidence="1" type="ORF">FOMPIDRAFT_1047749</name>
</gene>
<dbReference type="InterPro" id="IPR032675">
    <property type="entry name" value="LRR_dom_sf"/>
</dbReference>
<name>S8EHI3_FOMSC</name>
<proteinExistence type="predicted"/>
<dbReference type="SUPFAM" id="SSF52047">
    <property type="entry name" value="RNI-like"/>
    <property type="match status" value="1"/>
</dbReference>
<dbReference type="STRING" id="743788.S8EHI3"/>
<dbReference type="AlphaFoldDB" id="S8EHI3"/>
<evidence type="ECO:0000313" key="1">
    <source>
        <dbReference type="EMBL" id="EPT02694.1"/>
    </source>
</evidence>
<reference evidence="1 2" key="1">
    <citation type="journal article" date="2012" name="Science">
        <title>The Paleozoic origin of enzymatic lignin decomposition reconstructed from 31 fungal genomes.</title>
        <authorList>
            <person name="Floudas D."/>
            <person name="Binder M."/>
            <person name="Riley R."/>
            <person name="Barry K."/>
            <person name="Blanchette R.A."/>
            <person name="Henrissat B."/>
            <person name="Martinez A.T."/>
            <person name="Otillar R."/>
            <person name="Spatafora J.W."/>
            <person name="Yadav J.S."/>
            <person name="Aerts A."/>
            <person name="Benoit I."/>
            <person name="Boyd A."/>
            <person name="Carlson A."/>
            <person name="Copeland A."/>
            <person name="Coutinho P.M."/>
            <person name="de Vries R.P."/>
            <person name="Ferreira P."/>
            <person name="Findley K."/>
            <person name="Foster B."/>
            <person name="Gaskell J."/>
            <person name="Glotzer D."/>
            <person name="Gorecki P."/>
            <person name="Heitman J."/>
            <person name="Hesse C."/>
            <person name="Hori C."/>
            <person name="Igarashi K."/>
            <person name="Jurgens J.A."/>
            <person name="Kallen N."/>
            <person name="Kersten P."/>
            <person name="Kohler A."/>
            <person name="Kuees U."/>
            <person name="Kumar T.K.A."/>
            <person name="Kuo A."/>
            <person name="LaButti K."/>
            <person name="Larrondo L.F."/>
            <person name="Lindquist E."/>
            <person name="Ling A."/>
            <person name="Lombard V."/>
            <person name="Lucas S."/>
            <person name="Lundell T."/>
            <person name="Martin R."/>
            <person name="McLaughlin D.J."/>
            <person name="Morgenstern I."/>
            <person name="Morin E."/>
            <person name="Murat C."/>
            <person name="Nagy L.G."/>
            <person name="Nolan M."/>
            <person name="Ohm R.A."/>
            <person name="Patyshakuliyeva A."/>
            <person name="Rokas A."/>
            <person name="Ruiz-Duenas F.J."/>
            <person name="Sabat G."/>
            <person name="Salamov A."/>
            <person name="Samejima M."/>
            <person name="Schmutz J."/>
            <person name="Slot J.C."/>
            <person name="St John F."/>
            <person name="Stenlid J."/>
            <person name="Sun H."/>
            <person name="Sun S."/>
            <person name="Syed K."/>
            <person name="Tsang A."/>
            <person name="Wiebenga A."/>
            <person name="Young D."/>
            <person name="Pisabarro A."/>
            <person name="Eastwood D.C."/>
            <person name="Martin F."/>
            <person name="Cullen D."/>
            <person name="Grigoriev I.V."/>
            <person name="Hibbett D.S."/>
        </authorList>
    </citation>
    <scope>NUCLEOTIDE SEQUENCE</scope>
    <source>
        <strain evidence="2">FP-58527</strain>
    </source>
</reference>
<sequence length="301" mass="33464">MSSLHESSARTFLGQIALVVPDLQVLELWSTSDVLPYSIIPFALTCRDLRRVLFGSPQFKGYHAQFSALASIEKLTDLRITVLDDDELTSEDVISIPLPALEKLALRCSDTWSVKDVIRAIGPVDRPYPGLKVLRIEFNGLDQGIVSALDFLRPLLQMRNLRIVTIATERLSWSDDGMASLASAWPTLVSLKIRWYISSSLEGSECAMPAIPTLGILPRIAKSCPRLRTALSLSALGLTWNESVENVANLSHTVFDVLLINRMFAAPSIPSRFSAPQGARGKRYWTRSNCFRQPGNRRLVL</sequence>
<evidence type="ECO:0000313" key="2">
    <source>
        <dbReference type="Proteomes" id="UP000015241"/>
    </source>
</evidence>
<dbReference type="Proteomes" id="UP000015241">
    <property type="component" value="Unassembled WGS sequence"/>
</dbReference>
<dbReference type="Gene3D" id="3.80.10.10">
    <property type="entry name" value="Ribonuclease Inhibitor"/>
    <property type="match status" value="1"/>
</dbReference>
<protein>
    <recommendedName>
        <fullName evidence="3">F-box domain-containing protein</fullName>
    </recommendedName>
</protein>
<keyword evidence="2" id="KW-1185">Reference proteome</keyword>
<dbReference type="OrthoDB" id="2737054at2759"/>
<accession>S8EHI3</accession>